<comment type="subcellular location">
    <subcellularLocation>
        <location evidence="1">Cell membrane</location>
        <topology evidence="1">Multi-pass membrane protein</topology>
    </subcellularLocation>
</comment>
<evidence type="ECO:0000313" key="9">
    <source>
        <dbReference type="EMBL" id="RIQ35886.1"/>
    </source>
</evidence>
<protein>
    <submittedName>
        <fullName evidence="9">MFS transporter</fullName>
    </submittedName>
</protein>
<proteinExistence type="predicted"/>
<dbReference type="InterPro" id="IPR036259">
    <property type="entry name" value="MFS_trans_sf"/>
</dbReference>
<sequence>MSDAPGGDGRSPLRRRDFAIYWWAGIVSSPGNWASNVCASVLMLSLTGSPFLVGVVNFAIFIPNLLFSLPAGALGDRVERRRMVVVSQSAALVVAALMAVLSGLGALTPLLLVVTCFLLGTANAFTKPPILALIPLLVPRPMVARATALNVVQFQFGQIAGPGIASVLLLAATPTWAFALNAASCLGPIVAMLLIRVDADAGRGEVAAPRRSSGGVAEGLRFVARTPLMPAILAAVVLTNAAVEALRTLAPTLSSELDLPDAAGVVIMGNSVGAMLGLAGFGLIERVLPRRWMLTTAFGLQALGAAVVAVGGSLPVLALGALPLGVGFSLSIPLLSASLQMLSPDEFRSRVMAVFSMAHLGLRPVFALVAGALATGFGGAVALVVFGVMAAVVALVVRRLPLAGLP</sequence>
<dbReference type="PROSITE" id="PS50850">
    <property type="entry name" value="MFS"/>
    <property type="match status" value="1"/>
</dbReference>
<feature type="transmembrane region" description="Helical" evidence="7">
    <location>
        <begin position="20"/>
        <end position="45"/>
    </location>
</feature>
<evidence type="ECO:0000256" key="6">
    <source>
        <dbReference type="ARBA" id="ARBA00023136"/>
    </source>
</evidence>
<evidence type="ECO:0000256" key="1">
    <source>
        <dbReference type="ARBA" id="ARBA00004651"/>
    </source>
</evidence>
<comment type="caution">
    <text evidence="9">The sequence shown here is derived from an EMBL/GenBank/DDBJ whole genome shotgun (WGS) entry which is preliminary data.</text>
</comment>
<dbReference type="Proteomes" id="UP000284057">
    <property type="component" value="Unassembled WGS sequence"/>
</dbReference>
<feature type="transmembrane region" description="Helical" evidence="7">
    <location>
        <begin position="291"/>
        <end position="310"/>
    </location>
</feature>
<name>A0A418KXT2_9ACTN</name>
<keyword evidence="10" id="KW-1185">Reference proteome</keyword>
<dbReference type="PANTHER" id="PTHR23513">
    <property type="entry name" value="INTEGRAL MEMBRANE EFFLUX PROTEIN-RELATED"/>
    <property type="match status" value="1"/>
</dbReference>
<reference evidence="9 10" key="1">
    <citation type="submission" date="2018-09" db="EMBL/GenBank/DDBJ databases">
        <title>Isolation, diversity and antifungal activity of actinobacteria from wheat.</title>
        <authorList>
            <person name="Han C."/>
        </authorList>
    </citation>
    <scope>NUCLEOTIDE SEQUENCE [LARGE SCALE GENOMIC DNA]</scope>
    <source>
        <strain evidence="9 10">NEAU-YY265</strain>
    </source>
</reference>
<evidence type="ECO:0000256" key="3">
    <source>
        <dbReference type="ARBA" id="ARBA00022475"/>
    </source>
</evidence>
<dbReference type="InterPro" id="IPR020846">
    <property type="entry name" value="MFS_dom"/>
</dbReference>
<keyword evidence="5 7" id="KW-1133">Transmembrane helix</keyword>
<dbReference type="RefSeq" id="WP_119658286.1">
    <property type="nucleotide sequence ID" value="NZ_QUAL01000018.1"/>
</dbReference>
<dbReference type="EMBL" id="QUAL01000018">
    <property type="protein sequence ID" value="RIQ35886.1"/>
    <property type="molecule type" value="Genomic_DNA"/>
</dbReference>
<feature type="transmembrane region" description="Helical" evidence="7">
    <location>
        <begin position="231"/>
        <end position="250"/>
    </location>
</feature>
<feature type="transmembrane region" description="Helical" evidence="7">
    <location>
        <begin position="83"/>
        <end position="101"/>
    </location>
</feature>
<evidence type="ECO:0000256" key="5">
    <source>
        <dbReference type="ARBA" id="ARBA00022989"/>
    </source>
</evidence>
<dbReference type="Pfam" id="PF05977">
    <property type="entry name" value="MFS_3"/>
    <property type="match status" value="1"/>
</dbReference>
<dbReference type="AlphaFoldDB" id="A0A418KXT2"/>
<keyword evidence="3" id="KW-1003">Cell membrane</keyword>
<feature type="domain" description="Major facilitator superfamily (MFS) profile" evidence="8">
    <location>
        <begin position="228"/>
        <end position="406"/>
    </location>
</feature>
<accession>A0A418KXT2</accession>
<organism evidence="9 10">
    <name type="scientific">Jiangella rhizosphaerae</name>
    <dbReference type="NCBI Taxonomy" id="2293569"/>
    <lineage>
        <taxon>Bacteria</taxon>
        <taxon>Bacillati</taxon>
        <taxon>Actinomycetota</taxon>
        <taxon>Actinomycetes</taxon>
        <taxon>Jiangellales</taxon>
        <taxon>Jiangellaceae</taxon>
        <taxon>Jiangella</taxon>
    </lineage>
</organism>
<keyword evidence="6 7" id="KW-0472">Membrane</keyword>
<gene>
    <name evidence="9" type="ORF">DY240_01920</name>
</gene>
<feature type="transmembrane region" description="Helical" evidence="7">
    <location>
        <begin position="262"/>
        <end position="284"/>
    </location>
</feature>
<feature type="transmembrane region" description="Helical" evidence="7">
    <location>
        <begin position="377"/>
        <end position="397"/>
    </location>
</feature>
<feature type="transmembrane region" description="Helical" evidence="7">
    <location>
        <begin position="147"/>
        <end position="170"/>
    </location>
</feature>
<dbReference type="Gene3D" id="1.20.1250.20">
    <property type="entry name" value="MFS general substrate transporter like domains"/>
    <property type="match status" value="1"/>
</dbReference>
<evidence type="ECO:0000256" key="2">
    <source>
        <dbReference type="ARBA" id="ARBA00022448"/>
    </source>
</evidence>
<evidence type="ECO:0000256" key="4">
    <source>
        <dbReference type="ARBA" id="ARBA00022692"/>
    </source>
</evidence>
<keyword evidence="2" id="KW-0813">Transport</keyword>
<dbReference type="OrthoDB" id="9775268at2"/>
<dbReference type="SUPFAM" id="SSF103473">
    <property type="entry name" value="MFS general substrate transporter"/>
    <property type="match status" value="1"/>
</dbReference>
<dbReference type="CDD" id="cd06173">
    <property type="entry name" value="MFS_MefA_like"/>
    <property type="match status" value="1"/>
</dbReference>
<keyword evidence="4 7" id="KW-0812">Transmembrane</keyword>
<evidence type="ECO:0000259" key="8">
    <source>
        <dbReference type="PROSITE" id="PS50850"/>
    </source>
</evidence>
<evidence type="ECO:0000256" key="7">
    <source>
        <dbReference type="SAM" id="Phobius"/>
    </source>
</evidence>
<evidence type="ECO:0000313" key="10">
    <source>
        <dbReference type="Proteomes" id="UP000284057"/>
    </source>
</evidence>
<dbReference type="GO" id="GO:0022857">
    <property type="term" value="F:transmembrane transporter activity"/>
    <property type="evidence" value="ECO:0007669"/>
    <property type="project" value="InterPro"/>
</dbReference>
<feature type="transmembrane region" description="Helical" evidence="7">
    <location>
        <begin position="51"/>
        <end position="71"/>
    </location>
</feature>
<dbReference type="GO" id="GO:0005886">
    <property type="term" value="C:plasma membrane"/>
    <property type="evidence" value="ECO:0007669"/>
    <property type="project" value="UniProtKB-SubCell"/>
</dbReference>
<dbReference type="InterPro" id="IPR010290">
    <property type="entry name" value="TM_effector"/>
</dbReference>
<dbReference type="PANTHER" id="PTHR23513:SF11">
    <property type="entry name" value="STAPHYLOFERRIN A TRANSPORTER"/>
    <property type="match status" value="1"/>
</dbReference>
<feature type="transmembrane region" description="Helical" evidence="7">
    <location>
        <begin position="176"/>
        <end position="195"/>
    </location>
</feature>